<reference evidence="1 2" key="1">
    <citation type="submission" date="2018-05" db="EMBL/GenBank/DDBJ databases">
        <title>A metagenomic window into the 2 km-deep terrestrial subsurface aquifer revealed taxonomically and functionally diverse microbial community comprising novel uncultured bacterial lineages.</title>
        <authorList>
            <person name="Kadnikov V.V."/>
            <person name="Mardanov A.V."/>
            <person name="Beletsky A.V."/>
            <person name="Banks D."/>
            <person name="Pimenov N.V."/>
            <person name="Frank Y.A."/>
            <person name="Karnachuk O.V."/>
            <person name="Ravin N.V."/>
        </authorList>
    </citation>
    <scope>NUCLEOTIDE SEQUENCE [LARGE SCALE GENOMIC DNA]</scope>
    <source>
        <strain evidence="1">BY5</strain>
    </source>
</reference>
<evidence type="ECO:0000313" key="2">
    <source>
        <dbReference type="Proteomes" id="UP000252355"/>
    </source>
</evidence>
<name>A0A367ZHD8_9BACT</name>
<sequence length="259" mass="28909">MQPLNLVLNIRDNIPPYPWFTIRDLKNIPDSERGFPNQRTAPQFFPTDGKDLKNIAISLDPQFVNRDPIWKADDTGRVPGTIPPLYMLKSLNSDIVGPFADVPLKTQIEAGITPNYFEENVEFEFWSGVSDNAGLATNTVTIKIIRPDEETDTVTAKSSFQWPPVTATPSATLGLFRGIKGRFPMAFPVTMEASDNALDWTYLVDPATNNPNGWTTTKRALYPAVPSPAPNTRTVLTTLPLFETRMTVRTLDKSLRQTP</sequence>
<comment type="caution">
    <text evidence="1">The sequence shown here is derived from an EMBL/GenBank/DDBJ whole genome shotgun (WGS) entry which is preliminary data.</text>
</comment>
<proteinExistence type="predicted"/>
<protein>
    <submittedName>
        <fullName evidence="1">Uncharacterized protein</fullName>
    </submittedName>
</protein>
<organism evidence="1 2">
    <name type="scientific">Candidatus Ozemobacter sibiricus</name>
    <dbReference type="NCBI Taxonomy" id="2268124"/>
    <lineage>
        <taxon>Bacteria</taxon>
        <taxon>Candidatus Ozemobacteria</taxon>
        <taxon>Candidatus Ozemobacterales</taxon>
        <taxon>Candidatus Ozemobacteraceae</taxon>
        <taxon>Candidatus Ozemobacter</taxon>
    </lineage>
</organism>
<evidence type="ECO:0000313" key="1">
    <source>
        <dbReference type="EMBL" id="RCK77267.1"/>
    </source>
</evidence>
<dbReference type="Proteomes" id="UP000252355">
    <property type="component" value="Unassembled WGS sequence"/>
</dbReference>
<accession>A0A367ZHD8</accession>
<gene>
    <name evidence="1" type="ORF">OZSIB_3078</name>
</gene>
<dbReference type="AlphaFoldDB" id="A0A367ZHD8"/>
<dbReference type="EMBL" id="QOQW01000034">
    <property type="protein sequence ID" value="RCK77267.1"/>
    <property type="molecule type" value="Genomic_DNA"/>
</dbReference>